<dbReference type="AlphaFoldDB" id="A0A4R0N6Z1"/>
<dbReference type="OrthoDB" id="7838592at2"/>
<dbReference type="EMBL" id="SJSK01000001">
    <property type="protein sequence ID" value="TCC94034.1"/>
    <property type="molecule type" value="Genomic_DNA"/>
</dbReference>
<protein>
    <submittedName>
        <fullName evidence="1">Three-Cys-motif partner protein TcmP</fullName>
    </submittedName>
</protein>
<proteinExistence type="predicted"/>
<gene>
    <name evidence="1" type="primary">tcmP</name>
    <name evidence="1" type="ORF">EZ428_04470</name>
</gene>
<dbReference type="InterPro" id="IPR031009">
    <property type="entry name" value="Tcm_partner"/>
</dbReference>
<sequence length="277" mass="31994">MNNFGGNWTSQKIEIVTSYTQAYLKVMTNQSFKLIYFDGFAGSGDIEKQDEDIIQGAALRVLAIDDPKIFDIYYFVELVKKYAENLKAQIDIKFPYPSRNCFVKSEDCNVKIKDMANYLLKPENEFTKVLAFIDPKGMQVKWESLTTLKGLGVDMWILVPLGMGVTRLLKKDGNISDTWVNRLKIFLGMQEDEIRNYFYADQRINLFGDVENGQKLSNAIVRAAKLYQERLKTVFKYVSQPYVLRNSKNSPMYHFYLATNNTTAIKIANDVIKPRFQ</sequence>
<keyword evidence="2" id="KW-1185">Reference proteome</keyword>
<dbReference type="Proteomes" id="UP000292884">
    <property type="component" value="Unassembled WGS sequence"/>
</dbReference>
<evidence type="ECO:0000313" key="1">
    <source>
        <dbReference type="EMBL" id="TCC94034.1"/>
    </source>
</evidence>
<accession>A0A4R0N6Z1</accession>
<evidence type="ECO:0000313" key="2">
    <source>
        <dbReference type="Proteomes" id="UP000292884"/>
    </source>
</evidence>
<organism evidence="1 2">
    <name type="scientific">Pedobacter frigiditerrae</name>
    <dbReference type="NCBI Taxonomy" id="2530452"/>
    <lineage>
        <taxon>Bacteria</taxon>
        <taxon>Pseudomonadati</taxon>
        <taxon>Bacteroidota</taxon>
        <taxon>Sphingobacteriia</taxon>
        <taxon>Sphingobacteriales</taxon>
        <taxon>Sphingobacteriaceae</taxon>
        <taxon>Pedobacter</taxon>
    </lineage>
</organism>
<dbReference type="RefSeq" id="WP_131551897.1">
    <property type="nucleotide sequence ID" value="NZ_SJSK01000001.1"/>
</dbReference>
<comment type="caution">
    <text evidence="1">The sequence shown here is derived from an EMBL/GenBank/DDBJ whole genome shotgun (WGS) entry which is preliminary data.</text>
</comment>
<reference evidence="1 2" key="1">
    <citation type="submission" date="2019-02" db="EMBL/GenBank/DDBJ databases">
        <title>Pedobacter sp. RP-1-13 sp. nov., isolated from Arctic soil.</title>
        <authorList>
            <person name="Dahal R.H."/>
        </authorList>
    </citation>
    <scope>NUCLEOTIDE SEQUENCE [LARGE SCALE GENOMIC DNA]</scope>
    <source>
        <strain evidence="1 2">RP-1-13</strain>
    </source>
</reference>
<dbReference type="NCBIfam" id="TIGR04474">
    <property type="entry name" value="tcm_partner"/>
    <property type="match status" value="1"/>
</dbReference>
<name>A0A4R0N6Z1_9SPHI</name>